<dbReference type="Proteomes" id="UP000063718">
    <property type="component" value="Unassembled WGS sequence"/>
</dbReference>
<dbReference type="Gene3D" id="2.40.370.10">
    <property type="entry name" value="AttH-like domain"/>
    <property type="match status" value="1"/>
</dbReference>
<reference evidence="1" key="1">
    <citation type="journal article" date="2014" name="Gene">
        <title>Genome-guided analysis of transformation efficiency and carbon dioxide assimilation by Moorella thermoacetica Y72.</title>
        <authorList>
            <person name="Tsukahara K."/>
            <person name="Kita A."/>
            <person name="Nakashimada Y."/>
            <person name="Hoshino T."/>
            <person name="Murakami K."/>
        </authorList>
    </citation>
    <scope>NUCLEOTIDE SEQUENCE [LARGE SCALE GENOMIC DNA]</scope>
    <source>
        <strain evidence="1">Y72</strain>
    </source>
</reference>
<dbReference type="AlphaFoldDB" id="A0A0S6UIW7"/>
<dbReference type="EMBL" id="DF238840">
    <property type="protein sequence ID" value="GAF26907.1"/>
    <property type="molecule type" value="Genomic_DNA"/>
</dbReference>
<name>A0A0S6UIW7_NEOTH</name>
<sequence>MRESTFSFWQDTNFNALPDQPLSATGNAYQGQAGEEESWFYEAAAEDGTYLNLLLAVYDGEGRARLTLARTGQEVLTRDITAPFTAASTHLDVQIGYTHIRQAGDCFEVQWKEGEMDLDLKYQPLLPGWQPGDGRINYGEKGNKYFIWSVPVPRAEVSGTLKVAGDKKNFKGYGYHDHRRCNFPLAQALSEAYLGRFYANDYTFLWAAFRGNRLYSGQEITAMYLAKDRQQVLSSGNLVVQVYEQENRDGINYPVEIDLQGGSQPPLRVIIKNPTVVATGSISRLGARNLYCRHQGELKIATQPELALAGQGFTEALAVINDQVYHEK</sequence>
<proteinExistence type="predicted"/>
<dbReference type="InterPro" id="IPR023374">
    <property type="entry name" value="AttH-like_dom_sf"/>
</dbReference>
<dbReference type="RefSeq" id="WP_025774627.1">
    <property type="nucleotide sequence ID" value="NZ_DF238840.1"/>
</dbReference>
<organism evidence="1">
    <name type="scientific">Moorella thermoacetica Y72</name>
    <dbReference type="NCBI Taxonomy" id="1325331"/>
    <lineage>
        <taxon>Bacteria</taxon>
        <taxon>Bacillati</taxon>
        <taxon>Bacillota</taxon>
        <taxon>Clostridia</taxon>
        <taxon>Neomoorellales</taxon>
        <taxon>Neomoorellaceae</taxon>
        <taxon>Neomoorella</taxon>
    </lineage>
</organism>
<protein>
    <submittedName>
        <fullName evidence="1">Beta-galactosidase</fullName>
    </submittedName>
</protein>
<accession>A0A0S6UIW7</accession>
<evidence type="ECO:0000313" key="1">
    <source>
        <dbReference type="EMBL" id="GAF26907.1"/>
    </source>
</evidence>
<dbReference type="SUPFAM" id="SSF159245">
    <property type="entry name" value="AttH-like"/>
    <property type="match status" value="1"/>
</dbReference>
<gene>
    <name evidence="1" type="ORF">MTY_2247</name>
</gene>